<protein>
    <submittedName>
        <fullName evidence="1">Uncharacterized protein</fullName>
    </submittedName>
</protein>
<evidence type="ECO:0000313" key="1">
    <source>
        <dbReference type="EMBL" id="GIX83871.1"/>
    </source>
</evidence>
<comment type="caution">
    <text evidence="1">The sequence shown here is derived from an EMBL/GenBank/DDBJ whole genome shotgun (WGS) entry which is preliminary data.</text>
</comment>
<reference evidence="1 2" key="1">
    <citation type="submission" date="2021-06" db="EMBL/GenBank/DDBJ databases">
        <title>Caerostris extrusa draft genome.</title>
        <authorList>
            <person name="Kono N."/>
            <person name="Arakawa K."/>
        </authorList>
    </citation>
    <scope>NUCLEOTIDE SEQUENCE [LARGE SCALE GENOMIC DNA]</scope>
</reference>
<dbReference type="AlphaFoldDB" id="A0AAV4NIU3"/>
<dbReference type="EMBL" id="BPLR01003376">
    <property type="protein sequence ID" value="GIX83871.1"/>
    <property type="molecule type" value="Genomic_DNA"/>
</dbReference>
<keyword evidence="2" id="KW-1185">Reference proteome</keyword>
<evidence type="ECO:0000313" key="2">
    <source>
        <dbReference type="Proteomes" id="UP001054945"/>
    </source>
</evidence>
<accession>A0AAV4NIU3</accession>
<proteinExistence type="predicted"/>
<sequence length="220" mass="25792">MCATKPNPSGGLSLRFTQNPSWNNFSIDLGPFTYNVLPALSMCVHIRLLLEMQDHKCLRNLQIYTPYFAHNMTVLRKDFSNPSPEASARRKRSRHVLPGHYQPPLFHHALWRMYRPMATTAFLPWMECPKAFRYATTDKPQSRYFPKNLYDNDGFAAFYEEATPGLKPQLEGNVLDMCFLVITNLHFFHDALWRMYRPHGYTAFLPWMECPKAFRYATTQ</sequence>
<organism evidence="1 2">
    <name type="scientific">Caerostris extrusa</name>
    <name type="common">Bark spider</name>
    <name type="synonym">Caerostris bankana</name>
    <dbReference type="NCBI Taxonomy" id="172846"/>
    <lineage>
        <taxon>Eukaryota</taxon>
        <taxon>Metazoa</taxon>
        <taxon>Ecdysozoa</taxon>
        <taxon>Arthropoda</taxon>
        <taxon>Chelicerata</taxon>
        <taxon>Arachnida</taxon>
        <taxon>Araneae</taxon>
        <taxon>Araneomorphae</taxon>
        <taxon>Entelegynae</taxon>
        <taxon>Araneoidea</taxon>
        <taxon>Araneidae</taxon>
        <taxon>Caerostris</taxon>
    </lineage>
</organism>
<dbReference type="Proteomes" id="UP001054945">
    <property type="component" value="Unassembled WGS sequence"/>
</dbReference>
<gene>
    <name evidence="1" type="ORF">CEXT_774131</name>
</gene>
<name>A0AAV4NIU3_CAEEX</name>